<proteinExistence type="predicted"/>
<keyword evidence="1" id="KW-0812">Transmembrane</keyword>
<sequence length="146" mass="15035">MNLQKKLIGDEDERAVSPVIGVILMVAITVILAAVIAAFVLDLGQSQSSSVNAGVSIDNSSSGVTFQVTDQGNSEEVIIQSDDTGTFTFGSNDNCADSVERGGVSDAGCELSDVGDSVTVHADDNEESFTVIAVAGDNENVIGNHN</sequence>
<protein>
    <submittedName>
        <fullName evidence="3">Type IV pilin N-terminal domain-containing protein</fullName>
    </submittedName>
</protein>
<dbReference type="InterPro" id="IPR013373">
    <property type="entry name" value="Flagellin/pilin_N_arc"/>
</dbReference>
<evidence type="ECO:0000313" key="4">
    <source>
        <dbReference type="Proteomes" id="UP001321018"/>
    </source>
</evidence>
<gene>
    <name evidence="3" type="ORF">OB960_07080</name>
</gene>
<organism evidence="3 4">
    <name type="scientific">Natronoglomus mannanivorans</name>
    <dbReference type="NCBI Taxonomy" id="2979990"/>
    <lineage>
        <taxon>Archaea</taxon>
        <taxon>Methanobacteriati</taxon>
        <taxon>Methanobacteriota</taxon>
        <taxon>Stenosarchaea group</taxon>
        <taxon>Halobacteria</taxon>
        <taxon>Halobacteriales</taxon>
        <taxon>Natrialbaceae</taxon>
        <taxon>Natronoglomus</taxon>
    </lineage>
</organism>
<keyword evidence="1" id="KW-1133">Transmembrane helix</keyword>
<dbReference type="NCBIfam" id="TIGR02537">
    <property type="entry name" value="arch_flag_Nterm"/>
    <property type="match status" value="1"/>
</dbReference>
<dbReference type="InterPro" id="IPR012859">
    <property type="entry name" value="Pilin_N_archaeal"/>
</dbReference>
<evidence type="ECO:0000256" key="1">
    <source>
        <dbReference type="SAM" id="Phobius"/>
    </source>
</evidence>
<reference evidence="3" key="1">
    <citation type="submission" date="2022-09" db="EMBL/GenBank/DDBJ databases">
        <title>Enrichment on poylsaccharides allowed isolation of novel metabolic and taxonomic groups of Haloarchaea.</title>
        <authorList>
            <person name="Sorokin D.Y."/>
            <person name="Elcheninov A.G."/>
            <person name="Khizhniak T.V."/>
            <person name="Kolganova T.V."/>
            <person name="Kublanov I.V."/>
        </authorList>
    </citation>
    <scope>NUCLEOTIDE SEQUENCE</scope>
    <source>
        <strain evidence="3">AArc-xg1-1</strain>
    </source>
</reference>
<evidence type="ECO:0000313" key="3">
    <source>
        <dbReference type="EMBL" id="MCU4741160.1"/>
    </source>
</evidence>
<evidence type="ECO:0000259" key="2">
    <source>
        <dbReference type="Pfam" id="PF07790"/>
    </source>
</evidence>
<keyword evidence="1" id="KW-0472">Membrane</keyword>
<name>A0AAP2YYJ1_9EURY</name>
<dbReference type="AlphaFoldDB" id="A0AAP2YYJ1"/>
<dbReference type="RefSeq" id="WP_338002990.1">
    <property type="nucleotide sequence ID" value="NZ_JAOPKA010000003.1"/>
</dbReference>
<feature type="transmembrane region" description="Helical" evidence="1">
    <location>
        <begin position="20"/>
        <end position="41"/>
    </location>
</feature>
<feature type="domain" description="Archaeal Type IV pilin N-terminal" evidence="2">
    <location>
        <begin position="14"/>
        <end position="67"/>
    </location>
</feature>
<dbReference type="Pfam" id="PF07790">
    <property type="entry name" value="Pilin_N"/>
    <property type="match status" value="1"/>
</dbReference>
<dbReference type="EMBL" id="JAOPKA010000003">
    <property type="protein sequence ID" value="MCU4741160.1"/>
    <property type="molecule type" value="Genomic_DNA"/>
</dbReference>
<comment type="caution">
    <text evidence="3">The sequence shown here is derived from an EMBL/GenBank/DDBJ whole genome shotgun (WGS) entry which is preliminary data.</text>
</comment>
<dbReference type="Proteomes" id="UP001321018">
    <property type="component" value="Unassembled WGS sequence"/>
</dbReference>
<accession>A0AAP2YYJ1</accession>